<comment type="caution">
    <text evidence="1">The sequence shown here is derived from an EMBL/GenBank/DDBJ whole genome shotgun (WGS) entry which is preliminary data.</text>
</comment>
<protein>
    <submittedName>
        <fullName evidence="1">Uncharacterized protein</fullName>
    </submittedName>
</protein>
<evidence type="ECO:0000313" key="1">
    <source>
        <dbReference type="EMBL" id="ORJ48192.1"/>
    </source>
</evidence>
<organism evidence="1 2">
    <name type="scientific">Kluyvera intermedia</name>
    <name type="common">Enterobacter intermedius</name>
    <dbReference type="NCBI Taxonomy" id="61648"/>
    <lineage>
        <taxon>Bacteria</taxon>
        <taxon>Pseudomonadati</taxon>
        <taxon>Pseudomonadota</taxon>
        <taxon>Gammaproteobacteria</taxon>
        <taxon>Enterobacterales</taxon>
        <taxon>Enterobacteriaceae</taxon>
        <taxon>Kluyvera</taxon>
    </lineage>
</organism>
<gene>
    <name evidence="1" type="ORF">B2M27_21880</name>
</gene>
<dbReference type="EMBL" id="MWPR01000046">
    <property type="protein sequence ID" value="ORJ48192.1"/>
    <property type="molecule type" value="Genomic_DNA"/>
</dbReference>
<keyword evidence="2" id="KW-1185">Reference proteome</keyword>
<reference evidence="1 2" key="1">
    <citation type="submission" date="2017-02" db="EMBL/GenBank/DDBJ databases">
        <title>Draft genome sequence of a Kluyvera intermedia isolate from a patient with a pancreatic abscess.</title>
        <authorList>
            <person name="Thele R."/>
        </authorList>
    </citation>
    <scope>NUCLEOTIDE SEQUENCE [LARGE SCALE GENOMIC DNA]</scope>
    <source>
        <strain evidence="1 2">FOSA7093</strain>
    </source>
</reference>
<sequence length="71" mass="6802">MAAVSAMPDGVAGAVVSTVKVQGVDAVLTLPAVSVAVARTVCGPSGSGPARLYCQAPEPSAVVVPTAVPSI</sequence>
<evidence type="ECO:0000313" key="2">
    <source>
        <dbReference type="Proteomes" id="UP000192521"/>
    </source>
</evidence>
<accession>A0ABX3U9I1</accession>
<name>A0ABX3U9I1_KLUIN</name>
<dbReference type="Proteomes" id="UP000192521">
    <property type="component" value="Unassembled WGS sequence"/>
</dbReference>
<proteinExistence type="predicted"/>